<evidence type="ECO:0000313" key="2">
    <source>
        <dbReference type="Proteomes" id="UP000326757"/>
    </source>
</evidence>
<keyword evidence="2" id="KW-1185">Reference proteome</keyword>
<dbReference type="Proteomes" id="UP000326757">
    <property type="component" value="Unassembled WGS sequence"/>
</dbReference>
<accession>A0A5N6JSS0</accession>
<gene>
    <name evidence="1" type="ORF">EYC80_008322</name>
</gene>
<sequence length="129" mass="14811">MKFWSGNGMIPTHKGLSLGSSGCYNTSTPEGIEELKCLCPNCEDKEKSGSSSSFMHVGMDEIRRQLTRETIAEGRLEGTLERQEEERAKELARRLAAFKSREDERVKGIERVDQERRGPVRMFMREKRN</sequence>
<dbReference type="OrthoDB" id="3512192at2759"/>
<dbReference type="EMBL" id="VIGI01000016">
    <property type="protein sequence ID" value="KAB8290681.1"/>
    <property type="molecule type" value="Genomic_DNA"/>
</dbReference>
<reference evidence="1 2" key="1">
    <citation type="submission" date="2019-06" db="EMBL/GenBank/DDBJ databases">
        <title>Genome Sequence of the Brown Rot Fungal Pathogen Monilinia laxa.</title>
        <authorList>
            <person name="De Miccolis Angelini R.M."/>
            <person name="Landi L."/>
            <person name="Abate D."/>
            <person name="Pollastro S."/>
            <person name="Romanazzi G."/>
            <person name="Faretra F."/>
        </authorList>
    </citation>
    <scope>NUCLEOTIDE SEQUENCE [LARGE SCALE GENOMIC DNA]</scope>
    <source>
        <strain evidence="1 2">Mlax316</strain>
    </source>
</reference>
<dbReference type="AlphaFoldDB" id="A0A5N6JSS0"/>
<proteinExistence type="predicted"/>
<organism evidence="1 2">
    <name type="scientific">Monilinia laxa</name>
    <name type="common">Brown rot fungus</name>
    <name type="synonym">Sclerotinia laxa</name>
    <dbReference type="NCBI Taxonomy" id="61186"/>
    <lineage>
        <taxon>Eukaryota</taxon>
        <taxon>Fungi</taxon>
        <taxon>Dikarya</taxon>
        <taxon>Ascomycota</taxon>
        <taxon>Pezizomycotina</taxon>
        <taxon>Leotiomycetes</taxon>
        <taxon>Helotiales</taxon>
        <taxon>Sclerotiniaceae</taxon>
        <taxon>Monilinia</taxon>
    </lineage>
</organism>
<comment type="caution">
    <text evidence="1">The sequence shown here is derived from an EMBL/GenBank/DDBJ whole genome shotgun (WGS) entry which is preliminary data.</text>
</comment>
<evidence type="ECO:0000313" key="1">
    <source>
        <dbReference type="EMBL" id="KAB8290681.1"/>
    </source>
</evidence>
<protein>
    <submittedName>
        <fullName evidence="1">Uncharacterized protein</fullName>
    </submittedName>
</protein>
<name>A0A5N6JSS0_MONLA</name>